<reference evidence="2 3" key="1">
    <citation type="submission" date="2020-02" db="EMBL/GenBank/DDBJ databases">
        <title>Acidophilic actinobacteria isolated from forest soil.</title>
        <authorList>
            <person name="Golinska P."/>
        </authorList>
    </citation>
    <scope>NUCLEOTIDE SEQUENCE [LARGE SCALE GENOMIC DNA]</scope>
    <source>
        <strain evidence="2 3">NL8</strain>
    </source>
</reference>
<protein>
    <submittedName>
        <fullName evidence="2">Uncharacterized protein</fullName>
    </submittedName>
</protein>
<dbReference type="Proteomes" id="UP000730482">
    <property type="component" value="Unassembled WGS sequence"/>
</dbReference>
<gene>
    <name evidence="2" type="ORF">KGQ19_26960</name>
</gene>
<dbReference type="RefSeq" id="WP_212013456.1">
    <property type="nucleotide sequence ID" value="NZ_JAAFYZ010000105.1"/>
</dbReference>
<dbReference type="EMBL" id="JAAFYZ010000105">
    <property type="protein sequence ID" value="MBS2550517.1"/>
    <property type="molecule type" value="Genomic_DNA"/>
</dbReference>
<accession>A0ABS5KWW0</accession>
<name>A0ABS5KWW0_9ACTN</name>
<evidence type="ECO:0000313" key="3">
    <source>
        <dbReference type="Proteomes" id="UP000730482"/>
    </source>
</evidence>
<evidence type="ECO:0000313" key="2">
    <source>
        <dbReference type="EMBL" id="MBS2550517.1"/>
    </source>
</evidence>
<organism evidence="2 3">
    <name type="scientific">Catenulispora pinistramenti</name>
    <dbReference type="NCBI Taxonomy" id="2705254"/>
    <lineage>
        <taxon>Bacteria</taxon>
        <taxon>Bacillati</taxon>
        <taxon>Actinomycetota</taxon>
        <taxon>Actinomycetes</taxon>
        <taxon>Catenulisporales</taxon>
        <taxon>Catenulisporaceae</taxon>
        <taxon>Catenulispora</taxon>
    </lineage>
</organism>
<keyword evidence="3" id="KW-1185">Reference proteome</keyword>
<sequence>MSLSSVLTTLVAVLGLANLVLAVRLTNRCGDERREPGGDGANGVAAPPPPAIGEHGTVAPDRRT</sequence>
<proteinExistence type="predicted"/>
<evidence type="ECO:0000256" key="1">
    <source>
        <dbReference type="SAM" id="MobiDB-lite"/>
    </source>
</evidence>
<comment type="caution">
    <text evidence="2">The sequence shown here is derived from an EMBL/GenBank/DDBJ whole genome shotgun (WGS) entry which is preliminary data.</text>
</comment>
<feature type="region of interest" description="Disordered" evidence="1">
    <location>
        <begin position="30"/>
        <end position="64"/>
    </location>
</feature>